<dbReference type="Gene3D" id="1.20.120.160">
    <property type="entry name" value="HPT domain"/>
    <property type="match status" value="1"/>
</dbReference>
<dbReference type="PANTHER" id="PTHR44591">
    <property type="entry name" value="STRESS RESPONSE REGULATOR PROTEIN 1"/>
    <property type="match status" value="1"/>
</dbReference>
<dbReference type="InterPro" id="IPR008207">
    <property type="entry name" value="Sig_transdc_His_kin_Hpt_dom"/>
</dbReference>
<dbReference type="SUPFAM" id="SSF47226">
    <property type="entry name" value="Histidine-containing phosphotransfer domain, HPT domain"/>
    <property type="match status" value="1"/>
</dbReference>
<dbReference type="CDD" id="cd00088">
    <property type="entry name" value="HPT"/>
    <property type="match status" value="1"/>
</dbReference>
<feature type="domain" description="HPt" evidence="6">
    <location>
        <begin position="124"/>
        <end position="228"/>
    </location>
</feature>
<feature type="domain" description="Response regulatory" evidence="5">
    <location>
        <begin position="323"/>
        <end position="439"/>
    </location>
</feature>
<dbReference type="Gene3D" id="3.40.50.2300">
    <property type="match status" value="2"/>
</dbReference>
<dbReference type="PANTHER" id="PTHR44591:SF3">
    <property type="entry name" value="RESPONSE REGULATORY DOMAIN-CONTAINING PROTEIN"/>
    <property type="match status" value="1"/>
</dbReference>
<keyword evidence="8" id="KW-1185">Reference proteome</keyword>
<evidence type="ECO:0000256" key="1">
    <source>
        <dbReference type="ARBA" id="ARBA00022553"/>
    </source>
</evidence>
<dbReference type="SMART" id="SM00448">
    <property type="entry name" value="REC"/>
    <property type="match status" value="2"/>
</dbReference>
<protein>
    <submittedName>
        <fullName evidence="7">Response regulator</fullName>
    </submittedName>
</protein>
<keyword evidence="1 3" id="KW-0597">Phosphoprotein</keyword>
<feature type="region of interest" description="Disordered" evidence="4">
    <location>
        <begin position="270"/>
        <end position="295"/>
    </location>
</feature>
<accession>A0A5C6X561</accession>
<evidence type="ECO:0000259" key="5">
    <source>
        <dbReference type="PROSITE" id="PS50110"/>
    </source>
</evidence>
<proteinExistence type="predicted"/>
<dbReference type="EMBL" id="VOSM01000012">
    <property type="protein sequence ID" value="TXD34751.1"/>
    <property type="molecule type" value="Genomic_DNA"/>
</dbReference>
<dbReference type="Pfam" id="PF00072">
    <property type="entry name" value="Response_reg"/>
    <property type="match status" value="2"/>
</dbReference>
<feature type="modified residue" description="Phosphohistidine" evidence="2">
    <location>
        <position position="171"/>
    </location>
</feature>
<dbReference type="InterPro" id="IPR050595">
    <property type="entry name" value="Bact_response_regulator"/>
</dbReference>
<sequence length="582" mass="62281">MAPIGALTALPQIEGRRMMRAQVPRGRRSGNPQALINVMDQRAAIDRLRERFEALSEPESAHSEGSAKIAQGLSEIIGELDEDGTDATRVDVIVRGLSGLADFLSARQAASVKAPTKAKASGGAAAGLEQFVEAFQQEASRRLTGLSIAMMGIFSEHGSEEALQQSTSHLHAIRGGAAMLGLKPVAEVTGTMEQVLVAMRKVEPGKRAWPTKTLLRGYALIEDAAREKGARIDEVQADEIVQELRKTLGELGQTRQAGESKSGAAVLMPAKQASTGPNAAEKAPEQAKSTEEDAAPEIPAEIEGVAEVTDVEDGPAPEVLEQRILVVDDIPTIAASVGFLLSDLEVPIDIAENGEEALQMLQEQAYSLVISDVDMPRMDGVALTRMVRSTPGLDHIPVILLTSLDHPEQREAGLKAGAIDYLIKGSIGGGELVNRVQEILTVAPYVERQETVRKQRILVAEDTETVAASIAFVLSEGPYDIVLATDGKDALSRIKQAEYDLLITDMQMPYMSGTELVRAVRGLGTFDDLPIVMLTSVQEEEEIAQAVSAGVNRYLIKGEIAGGKLLNLVEELLAADREALDV</sequence>
<comment type="caution">
    <text evidence="7">The sequence shown here is derived from an EMBL/GenBank/DDBJ whole genome shotgun (WGS) entry which is preliminary data.</text>
</comment>
<evidence type="ECO:0000256" key="3">
    <source>
        <dbReference type="PROSITE-ProRule" id="PRU00169"/>
    </source>
</evidence>
<reference evidence="7 8" key="1">
    <citation type="submission" date="2019-08" db="EMBL/GenBank/DDBJ databases">
        <title>Bradymonadales sp. TMQ4.</title>
        <authorList>
            <person name="Liang Q."/>
        </authorList>
    </citation>
    <scope>NUCLEOTIDE SEQUENCE [LARGE SCALE GENOMIC DNA]</scope>
    <source>
        <strain evidence="7 8">TMQ4</strain>
    </source>
</reference>
<evidence type="ECO:0000259" key="6">
    <source>
        <dbReference type="PROSITE" id="PS50894"/>
    </source>
</evidence>
<evidence type="ECO:0000313" key="8">
    <source>
        <dbReference type="Proteomes" id="UP000321412"/>
    </source>
</evidence>
<feature type="compositionally biased region" description="Basic and acidic residues" evidence="4">
    <location>
        <begin position="282"/>
        <end position="291"/>
    </location>
</feature>
<evidence type="ECO:0000313" key="7">
    <source>
        <dbReference type="EMBL" id="TXD34751.1"/>
    </source>
</evidence>
<evidence type="ECO:0000256" key="4">
    <source>
        <dbReference type="SAM" id="MobiDB-lite"/>
    </source>
</evidence>
<dbReference type="Proteomes" id="UP000321412">
    <property type="component" value="Unassembled WGS sequence"/>
</dbReference>
<dbReference type="InterPro" id="IPR001789">
    <property type="entry name" value="Sig_transdc_resp-reg_receiver"/>
</dbReference>
<feature type="domain" description="Response regulatory" evidence="5">
    <location>
        <begin position="456"/>
        <end position="572"/>
    </location>
</feature>
<dbReference type="SUPFAM" id="SSF52172">
    <property type="entry name" value="CheY-like"/>
    <property type="match status" value="2"/>
</dbReference>
<dbReference type="PROSITE" id="PS50110">
    <property type="entry name" value="RESPONSE_REGULATORY"/>
    <property type="match status" value="2"/>
</dbReference>
<name>A0A5C6X561_9DELT</name>
<dbReference type="InterPro" id="IPR036641">
    <property type="entry name" value="HPT_dom_sf"/>
</dbReference>
<feature type="modified residue" description="4-aspartylphosphate" evidence="3">
    <location>
        <position position="505"/>
    </location>
</feature>
<dbReference type="PROSITE" id="PS50894">
    <property type="entry name" value="HPT"/>
    <property type="match status" value="1"/>
</dbReference>
<evidence type="ECO:0000256" key="2">
    <source>
        <dbReference type="PROSITE-ProRule" id="PRU00110"/>
    </source>
</evidence>
<gene>
    <name evidence="7" type="ORF">FRC98_18130</name>
</gene>
<dbReference type="AlphaFoldDB" id="A0A5C6X561"/>
<dbReference type="GO" id="GO:0000160">
    <property type="term" value="P:phosphorelay signal transduction system"/>
    <property type="evidence" value="ECO:0007669"/>
    <property type="project" value="InterPro"/>
</dbReference>
<dbReference type="InterPro" id="IPR011006">
    <property type="entry name" value="CheY-like_superfamily"/>
</dbReference>
<organism evidence="7 8">
    <name type="scientific">Lujinxingia vulgaris</name>
    <dbReference type="NCBI Taxonomy" id="2600176"/>
    <lineage>
        <taxon>Bacteria</taxon>
        <taxon>Deltaproteobacteria</taxon>
        <taxon>Bradymonadales</taxon>
        <taxon>Lujinxingiaceae</taxon>
        <taxon>Lujinxingia</taxon>
    </lineage>
</organism>
<feature type="modified residue" description="4-aspartylphosphate" evidence="3">
    <location>
        <position position="372"/>
    </location>
</feature>
<dbReference type="Pfam" id="PF01627">
    <property type="entry name" value="Hpt"/>
    <property type="match status" value="1"/>
</dbReference>
<dbReference type="OrthoDB" id="9778432at2"/>